<evidence type="ECO:0000256" key="12">
    <source>
        <dbReference type="ARBA" id="ARBA00048856"/>
    </source>
</evidence>
<evidence type="ECO:0000313" key="19">
    <source>
        <dbReference type="Proteomes" id="UP000199039"/>
    </source>
</evidence>
<dbReference type="STRING" id="1814289.SAMN05216410_1910"/>
<dbReference type="GO" id="GO:0046872">
    <property type="term" value="F:metal ion binding"/>
    <property type="evidence" value="ECO:0007669"/>
    <property type="project" value="UniProtKB-KW"/>
</dbReference>
<comment type="subcellular location">
    <subcellularLocation>
        <location evidence="1">Cell envelope</location>
    </subcellularLocation>
</comment>
<gene>
    <name evidence="18" type="ORF">SAMN05216410_1910</name>
</gene>
<organism evidence="18 19">
    <name type="scientific">Sanguibacter gelidistatuariae</name>
    <dbReference type="NCBI Taxonomy" id="1814289"/>
    <lineage>
        <taxon>Bacteria</taxon>
        <taxon>Bacillati</taxon>
        <taxon>Actinomycetota</taxon>
        <taxon>Actinomycetes</taxon>
        <taxon>Micrococcales</taxon>
        <taxon>Sanguibacteraceae</taxon>
        <taxon>Sanguibacter</taxon>
    </lineage>
</organism>
<name>A0A1G6MLF0_9MICO</name>
<keyword evidence="5" id="KW-0732">Signal</keyword>
<dbReference type="EMBL" id="FMYH01000003">
    <property type="protein sequence ID" value="SDC56301.1"/>
    <property type="molecule type" value="Genomic_DNA"/>
</dbReference>
<evidence type="ECO:0000256" key="1">
    <source>
        <dbReference type="ARBA" id="ARBA00004196"/>
    </source>
</evidence>
<evidence type="ECO:0000256" key="5">
    <source>
        <dbReference type="ARBA" id="ARBA00022729"/>
    </source>
</evidence>
<keyword evidence="15" id="KW-0812">Transmembrane</keyword>
<evidence type="ECO:0000256" key="10">
    <source>
        <dbReference type="ARBA" id="ARBA00033771"/>
    </source>
</evidence>
<evidence type="ECO:0000256" key="4">
    <source>
        <dbReference type="ARBA" id="ARBA00022723"/>
    </source>
</evidence>
<evidence type="ECO:0000313" key="18">
    <source>
        <dbReference type="EMBL" id="SDC56301.1"/>
    </source>
</evidence>
<dbReference type="GO" id="GO:0005829">
    <property type="term" value="C:cytosol"/>
    <property type="evidence" value="ECO:0007669"/>
    <property type="project" value="TreeGrafter"/>
</dbReference>
<keyword evidence="15" id="KW-0472">Membrane</keyword>
<evidence type="ECO:0000256" key="11">
    <source>
        <dbReference type="ARBA" id="ARBA00033775"/>
    </source>
</evidence>
<evidence type="ECO:0000256" key="15">
    <source>
        <dbReference type="SAM" id="Phobius"/>
    </source>
</evidence>
<dbReference type="GO" id="GO:0020037">
    <property type="term" value="F:heme binding"/>
    <property type="evidence" value="ECO:0007669"/>
    <property type="project" value="InterPro"/>
</dbReference>
<evidence type="ECO:0000256" key="3">
    <source>
        <dbReference type="ARBA" id="ARBA00022617"/>
    </source>
</evidence>
<evidence type="ECO:0000256" key="2">
    <source>
        <dbReference type="ARBA" id="ARBA00022559"/>
    </source>
</evidence>
<dbReference type="EC" id="1.11.1.-" evidence="13"/>
<reference evidence="18 19" key="1">
    <citation type="submission" date="2016-09" db="EMBL/GenBank/DDBJ databases">
        <authorList>
            <person name="Capua I."/>
            <person name="De Benedictis P."/>
            <person name="Joannis T."/>
            <person name="Lombin L.H."/>
            <person name="Cattoli G."/>
        </authorList>
    </citation>
    <scope>NUCLEOTIDE SEQUENCE [LARGE SCALE GENOMIC DNA]</scope>
    <source>
        <strain evidence="18 19">ISLP-3</strain>
    </source>
</reference>
<dbReference type="PROSITE" id="PS51318">
    <property type="entry name" value="TAT"/>
    <property type="match status" value="1"/>
</dbReference>
<keyword evidence="6 13" id="KW-0560">Oxidoreductase</keyword>
<comment type="similarity">
    <text evidence="9 13">Belongs to the DyP-type peroxidase family.</text>
</comment>
<dbReference type="Pfam" id="PF20628">
    <property type="entry name" value="Dyp_perox_C"/>
    <property type="match status" value="1"/>
</dbReference>
<comment type="catalytic activity">
    <reaction evidence="12">
        <text>heme b + 2 H(+) = protoporphyrin IX + Fe(2+)</text>
        <dbReference type="Rhea" id="RHEA:22584"/>
        <dbReference type="ChEBI" id="CHEBI:15378"/>
        <dbReference type="ChEBI" id="CHEBI:29033"/>
        <dbReference type="ChEBI" id="CHEBI:57306"/>
        <dbReference type="ChEBI" id="CHEBI:60344"/>
        <dbReference type="EC" id="4.98.1.1"/>
    </reaction>
    <physiologicalReaction direction="left-to-right" evidence="12">
        <dbReference type="Rhea" id="RHEA:22585"/>
    </physiologicalReaction>
</comment>
<dbReference type="SUPFAM" id="SSF54909">
    <property type="entry name" value="Dimeric alpha+beta barrel"/>
    <property type="match status" value="1"/>
</dbReference>
<evidence type="ECO:0000259" key="16">
    <source>
        <dbReference type="Pfam" id="PF04261"/>
    </source>
</evidence>
<dbReference type="GO" id="GO:0030313">
    <property type="term" value="C:cell envelope"/>
    <property type="evidence" value="ECO:0007669"/>
    <property type="project" value="UniProtKB-SubCell"/>
</dbReference>
<feature type="transmembrane region" description="Helical" evidence="15">
    <location>
        <begin position="36"/>
        <end position="57"/>
    </location>
</feature>
<dbReference type="PANTHER" id="PTHR30521">
    <property type="entry name" value="DEFERROCHELATASE/PEROXIDASE"/>
    <property type="match status" value="1"/>
</dbReference>
<evidence type="ECO:0000256" key="13">
    <source>
        <dbReference type="RuleBase" id="RU365017"/>
    </source>
</evidence>
<dbReference type="Pfam" id="PF04261">
    <property type="entry name" value="Dyp_perox_N"/>
    <property type="match status" value="1"/>
</dbReference>
<evidence type="ECO:0000259" key="17">
    <source>
        <dbReference type="Pfam" id="PF20628"/>
    </source>
</evidence>
<evidence type="ECO:0000256" key="6">
    <source>
        <dbReference type="ARBA" id="ARBA00023002"/>
    </source>
</evidence>
<feature type="domain" description="Dyp-type peroxidase C-terminal" evidence="17">
    <location>
        <begin position="251"/>
        <end position="445"/>
    </location>
</feature>
<feature type="region of interest" description="Disordered" evidence="14">
    <location>
        <begin position="1"/>
        <end position="25"/>
    </location>
</feature>
<evidence type="ECO:0000256" key="9">
    <source>
        <dbReference type="ARBA" id="ARBA00025737"/>
    </source>
</evidence>
<dbReference type="NCBIfam" id="TIGR01412">
    <property type="entry name" value="tat_substr_1"/>
    <property type="match status" value="1"/>
</dbReference>
<keyword evidence="15" id="KW-1133">Transmembrane helix</keyword>
<dbReference type="GO" id="GO:0004325">
    <property type="term" value="F:ferrochelatase activity"/>
    <property type="evidence" value="ECO:0007669"/>
    <property type="project" value="UniProtKB-EC"/>
</dbReference>
<dbReference type="InterPro" id="IPR048327">
    <property type="entry name" value="Dyp_perox_N"/>
</dbReference>
<dbReference type="InterPro" id="IPR011008">
    <property type="entry name" value="Dimeric_a/b-barrel"/>
</dbReference>
<dbReference type="InterPro" id="IPR006311">
    <property type="entry name" value="TAT_signal"/>
</dbReference>
<keyword evidence="3 13" id="KW-0349">Heme</keyword>
<protein>
    <recommendedName>
        <fullName evidence="10 13">Deferrochelatase</fullName>
        <ecNumber evidence="13">1.11.1.-</ecNumber>
    </recommendedName>
    <alternativeName>
        <fullName evidence="11 13">Peroxidase EfeB</fullName>
    </alternativeName>
</protein>
<keyword evidence="4 13" id="KW-0479">Metal-binding</keyword>
<dbReference type="AlphaFoldDB" id="A0A1G6MLF0"/>
<dbReference type="GO" id="GO:0033212">
    <property type="term" value="P:iron import into cell"/>
    <property type="evidence" value="ECO:0007669"/>
    <property type="project" value="InterPro"/>
</dbReference>
<dbReference type="InterPro" id="IPR048328">
    <property type="entry name" value="Dyp_perox_C"/>
</dbReference>
<feature type="domain" description="Dyp-type peroxidase N-terminal" evidence="16">
    <location>
        <begin position="79"/>
        <end position="239"/>
    </location>
</feature>
<dbReference type="PROSITE" id="PS51404">
    <property type="entry name" value="DYP_PEROXIDASE"/>
    <property type="match status" value="1"/>
</dbReference>
<dbReference type="InterPro" id="IPR006313">
    <property type="entry name" value="EfeB/EfeN"/>
</dbReference>
<dbReference type="InterPro" id="IPR006314">
    <property type="entry name" value="Dyp_peroxidase"/>
</dbReference>
<keyword evidence="7 13" id="KW-0408">Iron</keyword>
<evidence type="ECO:0000256" key="8">
    <source>
        <dbReference type="ARBA" id="ARBA00023239"/>
    </source>
</evidence>
<dbReference type="NCBIfam" id="TIGR01413">
    <property type="entry name" value="Dyp_perox_fam"/>
    <property type="match status" value="1"/>
</dbReference>
<feature type="compositionally biased region" description="Polar residues" evidence="14">
    <location>
        <begin position="1"/>
        <end position="16"/>
    </location>
</feature>
<dbReference type="GO" id="GO:0004601">
    <property type="term" value="F:peroxidase activity"/>
    <property type="evidence" value="ECO:0007669"/>
    <property type="project" value="UniProtKB-KW"/>
</dbReference>
<keyword evidence="8" id="KW-0456">Lyase</keyword>
<comment type="cofactor">
    <cofactor evidence="13">
        <name>heme b</name>
        <dbReference type="ChEBI" id="CHEBI:60344"/>
    </cofactor>
    <text evidence="13">Binds 1 heme b (iron(II)-protoporphyrin IX) group non-covalently per subunit.</text>
</comment>
<evidence type="ECO:0000256" key="7">
    <source>
        <dbReference type="ARBA" id="ARBA00023004"/>
    </source>
</evidence>
<sequence length="467" mass="48456">MSQMPPTSGSTQSSDSIAPEAASEADQAGAVSRRSLLGLAGAGVAALGIGAAGGFAAGRSTAPATSPVADVYPFTGPHQAGITTPAQDRLHFATFDLITDSREAVVALLKAWTVAAERMTQGLPAGEFEPGAGPYDAPPDDTGEAEGLNASGLTITFGFGPSLFTDSDGADRYGLAARRPALLADLPHFPADALEDARCGGDLAIQACADDPQVAVHAIRNLARIAFGTASVRWSQLGYGRTSSTSTAQTTPRNLFGFKDGTANIKSEETDAVTSQVWVSADDSAADDAAGDRATDSSWLTGGSYLVARRIRMTIETWDRSSLREQETVVGRTKHTGAPLSGGTELTEPNFAKAGRGDLPLIDPTSHVALAHPTNNNGARMLRRGYNYTDGSDGLGRLDAGLFFIAFVRNPATQYIPMQNTLARDDLMSEYLRHTGSGLWAVPPGIPAGAPLGGADGAYVGQGLFEA</sequence>
<dbReference type="PANTHER" id="PTHR30521:SF4">
    <property type="entry name" value="DEFERROCHELATASE"/>
    <property type="match status" value="1"/>
</dbReference>
<proteinExistence type="inferred from homology"/>
<comment type="function">
    <text evidence="13">Involved in the recovery of exogenous heme iron. Extracts iron from heme while preserving the protoporphyrin ring intact.</text>
</comment>
<keyword evidence="19" id="KW-1185">Reference proteome</keyword>
<dbReference type="Proteomes" id="UP000199039">
    <property type="component" value="Unassembled WGS sequence"/>
</dbReference>
<evidence type="ECO:0000256" key="14">
    <source>
        <dbReference type="SAM" id="MobiDB-lite"/>
    </source>
</evidence>
<keyword evidence="2 13" id="KW-0575">Peroxidase</keyword>
<accession>A0A1G6MLF0</accession>